<evidence type="ECO:0000313" key="8">
    <source>
        <dbReference type="Proteomes" id="UP000694844"/>
    </source>
</evidence>
<dbReference type="InterPro" id="IPR036187">
    <property type="entry name" value="DNA_mismatch_repair_MutS_sf"/>
</dbReference>
<dbReference type="InterPro" id="IPR036678">
    <property type="entry name" value="MutS_con_dom_sf"/>
</dbReference>
<dbReference type="Gene3D" id="1.10.1420.10">
    <property type="match status" value="2"/>
</dbReference>
<dbReference type="Pfam" id="PF05188">
    <property type="entry name" value="MutS_II"/>
    <property type="match status" value="1"/>
</dbReference>
<dbReference type="KEGG" id="cvn:111123218"/>
<dbReference type="PANTHER" id="PTHR11361">
    <property type="entry name" value="DNA MISMATCH REPAIR PROTEIN MUTS FAMILY MEMBER"/>
    <property type="match status" value="1"/>
</dbReference>
<dbReference type="InterPro" id="IPR045076">
    <property type="entry name" value="MutS"/>
</dbReference>
<organism evidence="8 9">
    <name type="scientific">Crassostrea virginica</name>
    <name type="common">Eastern oyster</name>
    <dbReference type="NCBI Taxonomy" id="6565"/>
    <lineage>
        <taxon>Eukaryota</taxon>
        <taxon>Metazoa</taxon>
        <taxon>Spiralia</taxon>
        <taxon>Lophotrochozoa</taxon>
        <taxon>Mollusca</taxon>
        <taxon>Bivalvia</taxon>
        <taxon>Autobranchia</taxon>
        <taxon>Pteriomorphia</taxon>
        <taxon>Ostreida</taxon>
        <taxon>Ostreoidea</taxon>
        <taxon>Ostreidae</taxon>
        <taxon>Crassostrea</taxon>
    </lineage>
</organism>
<dbReference type="InterPro" id="IPR007860">
    <property type="entry name" value="DNA_mmatch_repair_MutS_con_dom"/>
</dbReference>
<dbReference type="GO" id="GO:0006298">
    <property type="term" value="P:mismatch repair"/>
    <property type="evidence" value="ECO:0007669"/>
    <property type="project" value="InterPro"/>
</dbReference>
<dbReference type="FunFam" id="1.10.1420.10:FF:000013">
    <property type="entry name" value="mutS protein homolog 4"/>
    <property type="match status" value="1"/>
</dbReference>
<protein>
    <submittedName>
        <fullName evidence="9">MutS protein homolog 4-like isoform X1</fullName>
    </submittedName>
</protein>
<sequence>MFNSKVEKIMLSAHDSKYTFSFLNSKDDVILRSENGHVEESWPQDKGSQDETILFSYASGHASQISRGKPVGQSDFSMDVSKGNSVIQRDLPRKPIVLSSAVYFSKTYRSSNVRKNQDSHSTRQRLDIANGVQQLRHGIASELLDFPDKKKTKNCTIADTPRSLGLSESDETGRVTSESDLSKTESHGPKGSNSRSIHYSSGYCCETDSSSNDWLIGRKQRPVLSETPLPGLTPHCRNLPGSSMFKTPLTLKRKTPNSSSRMASIVFGSSTGRSVSGSSATHVPGSRSCDPRSTPHTRSAAGNLNSAVVVAMVEGRGMARGEIGFASIDLRSPVLNLSQFSDTQTYVQTMTKLHRCQPIEIIMPNTACENGAMTKLFKLVTHQFQNSNVSTVQRKYFNETKGLQSVKQLCVSDFNSVVMEVTNKYYCLAAVAALVKYVEFTQNMILAPASINVTFSGCENTTMIDATTAVNLELLQNIKDPKSEHTLYGVLNYTKTIGGARLLRANILQPPCDLGTISMRQEVVSELSEKEDVFDNIQTVITRFLDIDQVLSMCVQIPKQETLKTAEANINNIIYLKHILELVDPLRNALSNCENRLMKHFYKSLDDGRYALMKAKISSVIHDDTKYQKGMLHMRTQKCFAVKGSINGLLDIGRGTYAGIIEDINNLANQLAEEYNLPLVTSYNSTRGFFLQLNSGPKSTYSKESLPGVFIKVTKAKNALCFTTTDLIRLNNRAKEALDEIYLVTSIVVTELLGDLRNHFGCLYKLSEAVSMIDMLQSFAHACTLSSYVKPEFTKDTFAIKQGRHPILERISADIPVPNNIYATEDTNFNLITGANMSGKSTYLRQVVLLQIMAQLGCFVPAEYASFRITDQIFSRIGSNDDIESNSSTFMLEMKEVNYIIQNVSHKSLIIMDELGRGTCQEEGVGICHSICEHLLRFKAFVFFATHFMKLGLLESLYPNVQNYCFMIHKTFNEGDQSEKVVYTHVLTKGLNIEEHYGIRLAELSTLPRDVIIQAKALATSIYMKKGKQQEVDKEMREKRIIYKLSARLVQLSRNSRLNKEDLKSFLTSLKSQHITDTKSLEE</sequence>
<reference evidence="9" key="1">
    <citation type="submission" date="2025-08" db="UniProtKB">
        <authorList>
            <consortium name="RefSeq"/>
        </authorList>
    </citation>
    <scope>IDENTIFICATION</scope>
    <source>
        <tissue evidence="9">Whole sample</tissue>
    </source>
</reference>
<accession>A0A8B8D2S8</accession>
<dbReference type="SUPFAM" id="SSF48334">
    <property type="entry name" value="DNA repair protein MutS, domain III"/>
    <property type="match status" value="1"/>
</dbReference>
<evidence type="ECO:0000256" key="5">
    <source>
        <dbReference type="ARBA" id="ARBA00023254"/>
    </source>
</evidence>
<evidence type="ECO:0000313" key="9">
    <source>
        <dbReference type="RefSeq" id="XP_022321106.1"/>
    </source>
</evidence>
<dbReference type="Pfam" id="PF05192">
    <property type="entry name" value="MutS_III"/>
    <property type="match status" value="1"/>
</dbReference>
<comment type="similarity">
    <text evidence="1">Belongs to the DNA mismatch repair MutS family.</text>
</comment>
<dbReference type="FunFam" id="3.40.50.300:FF:000870">
    <property type="entry name" value="MutS protein homolog 4"/>
    <property type="match status" value="1"/>
</dbReference>
<dbReference type="SMART" id="SM00533">
    <property type="entry name" value="MUTSd"/>
    <property type="match status" value="1"/>
</dbReference>
<evidence type="ECO:0000259" key="7">
    <source>
        <dbReference type="PROSITE" id="PS00486"/>
    </source>
</evidence>
<dbReference type="PROSITE" id="PS00486">
    <property type="entry name" value="DNA_MISMATCH_REPAIR_2"/>
    <property type="match status" value="1"/>
</dbReference>
<dbReference type="PANTHER" id="PTHR11361:SF21">
    <property type="entry name" value="MUTS PROTEIN HOMOLOG 4"/>
    <property type="match status" value="1"/>
</dbReference>
<dbReference type="GO" id="GO:0140664">
    <property type="term" value="F:ATP-dependent DNA damage sensor activity"/>
    <property type="evidence" value="ECO:0007669"/>
    <property type="project" value="InterPro"/>
</dbReference>
<dbReference type="GO" id="GO:0005524">
    <property type="term" value="F:ATP binding"/>
    <property type="evidence" value="ECO:0007669"/>
    <property type="project" value="UniProtKB-KW"/>
</dbReference>
<dbReference type="RefSeq" id="XP_022321106.1">
    <property type="nucleotide sequence ID" value="XM_022465398.1"/>
</dbReference>
<dbReference type="Gene3D" id="3.30.420.110">
    <property type="entry name" value="MutS, connector domain"/>
    <property type="match status" value="1"/>
</dbReference>
<proteinExistence type="inferred from homology"/>
<dbReference type="Proteomes" id="UP000694844">
    <property type="component" value="Chromosome 3"/>
</dbReference>
<keyword evidence="5" id="KW-0469">Meiosis</keyword>
<evidence type="ECO:0000256" key="3">
    <source>
        <dbReference type="ARBA" id="ARBA00022840"/>
    </source>
</evidence>
<dbReference type="Pfam" id="PF05190">
    <property type="entry name" value="MutS_IV"/>
    <property type="match status" value="1"/>
</dbReference>
<dbReference type="Gene3D" id="3.40.50.300">
    <property type="entry name" value="P-loop containing nucleotide triphosphate hydrolases"/>
    <property type="match status" value="1"/>
</dbReference>
<dbReference type="InterPro" id="IPR027417">
    <property type="entry name" value="P-loop_NTPase"/>
</dbReference>
<feature type="compositionally biased region" description="Low complexity" evidence="6">
    <location>
        <begin position="268"/>
        <end position="279"/>
    </location>
</feature>
<dbReference type="OrthoDB" id="276261at2759"/>
<keyword evidence="8" id="KW-1185">Reference proteome</keyword>
<feature type="domain" description="DNA mismatch repair proteins mutS family" evidence="7">
    <location>
        <begin position="908"/>
        <end position="924"/>
    </location>
</feature>
<dbReference type="Pfam" id="PF00488">
    <property type="entry name" value="MutS_V"/>
    <property type="match status" value="1"/>
</dbReference>
<dbReference type="GO" id="GO:0005634">
    <property type="term" value="C:nucleus"/>
    <property type="evidence" value="ECO:0007669"/>
    <property type="project" value="TreeGrafter"/>
</dbReference>
<feature type="region of interest" description="Disordered" evidence="6">
    <location>
        <begin position="154"/>
        <end position="197"/>
    </location>
</feature>
<evidence type="ECO:0000256" key="2">
    <source>
        <dbReference type="ARBA" id="ARBA00022741"/>
    </source>
</evidence>
<dbReference type="InterPro" id="IPR007861">
    <property type="entry name" value="DNA_mismatch_repair_MutS_clamp"/>
</dbReference>
<evidence type="ECO:0000256" key="1">
    <source>
        <dbReference type="ARBA" id="ARBA00006271"/>
    </source>
</evidence>
<dbReference type="FunFam" id="3.30.420.110:FF:000003">
    <property type="entry name" value="mutS protein homolog 4"/>
    <property type="match status" value="1"/>
</dbReference>
<dbReference type="InterPro" id="IPR000432">
    <property type="entry name" value="DNA_mismatch_repair_MutS_C"/>
</dbReference>
<feature type="region of interest" description="Disordered" evidence="6">
    <location>
        <begin position="225"/>
        <end position="301"/>
    </location>
</feature>
<keyword evidence="2" id="KW-0547">Nucleotide-binding</keyword>
<evidence type="ECO:0000256" key="6">
    <source>
        <dbReference type="SAM" id="MobiDB-lite"/>
    </source>
</evidence>
<dbReference type="InterPro" id="IPR007696">
    <property type="entry name" value="DNA_mismatch_repair_MutS_core"/>
</dbReference>
<dbReference type="GO" id="GO:0007131">
    <property type="term" value="P:reciprocal meiotic recombination"/>
    <property type="evidence" value="ECO:0007669"/>
    <property type="project" value="TreeGrafter"/>
</dbReference>
<dbReference type="SUPFAM" id="SSF52540">
    <property type="entry name" value="P-loop containing nucleoside triphosphate hydrolases"/>
    <property type="match status" value="1"/>
</dbReference>
<gene>
    <name evidence="9" type="primary">LOC111123218</name>
</gene>
<name>A0A8B8D2S8_CRAVI</name>
<evidence type="ECO:0000256" key="4">
    <source>
        <dbReference type="ARBA" id="ARBA00023125"/>
    </source>
</evidence>
<dbReference type="GO" id="GO:0030983">
    <property type="term" value="F:mismatched DNA binding"/>
    <property type="evidence" value="ECO:0007669"/>
    <property type="project" value="InterPro"/>
</dbReference>
<dbReference type="SMART" id="SM00534">
    <property type="entry name" value="MUTSac"/>
    <property type="match status" value="1"/>
</dbReference>
<dbReference type="AlphaFoldDB" id="A0A8B8D2S8"/>
<dbReference type="GeneID" id="111123218"/>
<keyword evidence="3" id="KW-0067">ATP-binding</keyword>
<dbReference type="SUPFAM" id="SSF53150">
    <property type="entry name" value="DNA repair protein MutS, domain II"/>
    <property type="match status" value="1"/>
</dbReference>
<keyword evidence="4" id="KW-0238">DNA-binding</keyword>